<feature type="chain" id="PRO_5038560400" description="DUF3060 domain-containing protein" evidence="2">
    <location>
        <begin position="19"/>
        <end position="127"/>
    </location>
</feature>
<dbReference type="PROSITE" id="PS51257">
    <property type="entry name" value="PROKAR_LIPOPROTEIN"/>
    <property type="match status" value="1"/>
</dbReference>
<dbReference type="RefSeq" id="WP_168115624.1">
    <property type="nucleotide sequence ID" value="NZ_BOON01000021.1"/>
</dbReference>
<evidence type="ECO:0000313" key="3">
    <source>
        <dbReference type="EMBL" id="GII22824.1"/>
    </source>
</evidence>
<gene>
    <name evidence="3" type="ORF">Pme01_24210</name>
</gene>
<evidence type="ECO:0008006" key="5">
    <source>
        <dbReference type="Google" id="ProtNLM"/>
    </source>
</evidence>
<feature type="compositionally biased region" description="Low complexity" evidence="1">
    <location>
        <begin position="42"/>
        <end position="57"/>
    </location>
</feature>
<name>A0A8J3TAM0_9ACTN</name>
<organism evidence="3 4">
    <name type="scientific">Planosporangium mesophilum</name>
    <dbReference type="NCBI Taxonomy" id="689768"/>
    <lineage>
        <taxon>Bacteria</taxon>
        <taxon>Bacillati</taxon>
        <taxon>Actinomycetota</taxon>
        <taxon>Actinomycetes</taxon>
        <taxon>Micromonosporales</taxon>
        <taxon>Micromonosporaceae</taxon>
        <taxon>Planosporangium</taxon>
    </lineage>
</organism>
<keyword evidence="2" id="KW-0732">Signal</keyword>
<keyword evidence="4" id="KW-1185">Reference proteome</keyword>
<evidence type="ECO:0000313" key="4">
    <source>
        <dbReference type="Proteomes" id="UP000599074"/>
    </source>
</evidence>
<evidence type="ECO:0000256" key="2">
    <source>
        <dbReference type="SAM" id="SignalP"/>
    </source>
</evidence>
<feature type="compositionally biased region" description="Gly residues" evidence="1">
    <location>
        <begin position="23"/>
        <end position="41"/>
    </location>
</feature>
<comment type="caution">
    <text evidence="3">The sequence shown here is derived from an EMBL/GenBank/DDBJ whole genome shotgun (WGS) entry which is preliminary data.</text>
</comment>
<dbReference type="EMBL" id="BOON01000021">
    <property type="protein sequence ID" value="GII22824.1"/>
    <property type="molecule type" value="Genomic_DNA"/>
</dbReference>
<feature type="region of interest" description="Disordered" evidence="1">
    <location>
        <begin position="23"/>
        <end position="58"/>
    </location>
</feature>
<proteinExistence type="predicted"/>
<protein>
    <recommendedName>
        <fullName evidence="5">DUF3060 domain-containing protein</fullName>
    </recommendedName>
</protein>
<feature type="signal peptide" evidence="2">
    <location>
        <begin position="1"/>
        <end position="18"/>
    </location>
</feature>
<dbReference type="Proteomes" id="UP000599074">
    <property type="component" value="Unassembled WGS sequence"/>
</dbReference>
<accession>A0A8J3TAM0</accession>
<evidence type="ECO:0000256" key="1">
    <source>
        <dbReference type="SAM" id="MobiDB-lite"/>
    </source>
</evidence>
<dbReference type="AlphaFoldDB" id="A0A8J3TAM0"/>
<sequence>MGAPRTVTALLVPLLAGALVGGCSSGGGGTPSPGASSGGGSSVPPSASPAVSSTPAPELTLSGQVEAGVEPNCLVLHSGGQTYNLMGGDRNVVKPGNNVVVRGHVAQNVMSYCMQGQPFQVTEASAG</sequence>
<reference evidence="3" key="1">
    <citation type="submission" date="2021-01" db="EMBL/GenBank/DDBJ databases">
        <title>Whole genome shotgun sequence of Planosporangium mesophilum NBRC 109066.</title>
        <authorList>
            <person name="Komaki H."/>
            <person name="Tamura T."/>
        </authorList>
    </citation>
    <scope>NUCLEOTIDE SEQUENCE</scope>
    <source>
        <strain evidence="3">NBRC 109066</strain>
    </source>
</reference>